<organism evidence="2 3">
    <name type="scientific">Cyclocybe aegerita</name>
    <name type="common">Black poplar mushroom</name>
    <name type="synonym">Agrocybe aegerita</name>
    <dbReference type="NCBI Taxonomy" id="1973307"/>
    <lineage>
        <taxon>Eukaryota</taxon>
        <taxon>Fungi</taxon>
        <taxon>Dikarya</taxon>
        <taxon>Basidiomycota</taxon>
        <taxon>Agaricomycotina</taxon>
        <taxon>Agaricomycetes</taxon>
        <taxon>Agaricomycetidae</taxon>
        <taxon>Agaricales</taxon>
        <taxon>Agaricineae</taxon>
        <taxon>Bolbitiaceae</taxon>
        <taxon>Cyclocybe</taxon>
    </lineage>
</organism>
<dbReference type="EMBL" id="CACVBS010000046">
    <property type="protein sequence ID" value="CAA7264653.1"/>
    <property type="molecule type" value="Genomic_DNA"/>
</dbReference>
<accession>A0A8S0XJQ2</accession>
<dbReference type="Proteomes" id="UP000467700">
    <property type="component" value="Unassembled WGS sequence"/>
</dbReference>
<evidence type="ECO:0000313" key="3">
    <source>
        <dbReference type="Proteomes" id="UP000467700"/>
    </source>
</evidence>
<comment type="caution">
    <text evidence="2">The sequence shown here is derived from an EMBL/GenBank/DDBJ whole genome shotgun (WGS) entry which is preliminary data.</text>
</comment>
<feature type="region of interest" description="Disordered" evidence="1">
    <location>
        <begin position="89"/>
        <end position="138"/>
    </location>
</feature>
<proteinExistence type="predicted"/>
<gene>
    <name evidence="2" type="ORF">AAE3_LOCUS7173</name>
</gene>
<protein>
    <submittedName>
        <fullName evidence="2">Uncharacterized protein</fullName>
    </submittedName>
</protein>
<reference evidence="2 3" key="1">
    <citation type="submission" date="2020-01" db="EMBL/GenBank/DDBJ databases">
        <authorList>
            <person name="Gupta K D."/>
        </authorList>
    </citation>
    <scope>NUCLEOTIDE SEQUENCE [LARGE SCALE GENOMIC DNA]</scope>
</reference>
<sequence>MRSPQHPVCGFHNGGGQYLEITRKILDCVSELQVPSTSISWGWAVPESDSSADEWVEPVVERDLRQGDVWQDQVGTIIEYVALVEVGSGEIGEAPPPKDDEPAANVGGGAGGAEPEPLQRIPGRLMPQPLSGRSDIGC</sequence>
<name>A0A8S0XJQ2_CYCAE</name>
<keyword evidence="3" id="KW-1185">Reference proteome</keyword>
<dbReference type="AlphaFoldDB" id="A0A8S0XJQ2"/>
<evidence type="ECO:0000313" key="2">
    <source>
        <dbReference type="EMBL" id="CAA7264653.1"/>
    </source>
</evidence>
<evidence type="ECO:0000256" key="1">
    <source>
        <dbReference type="SAM" id="MobiDB-lite"/>
    </source>
</evidence>